<protein>
    <submittedName>
        <fullName evidence="1">Uncharacterized protein</fullName>
    </submittedName>
</protein>
<sequence length="44" mass="4919">NTIRSIANGIQDFGFLEESGNNITCAITNFCLKIRHNSQSLTYL</sequence>
<gene>
    <name evidence="1" type="ORF">METZ01_LOCUS197350</name>
</gene>
<proteinExistence type="predicted"/>
<evidence type="ECO:0000313" key="1">
    <source>
        <dbReference type="EMBL" id="SVB44496.1"/>
    </source>
</evidence>
<organism evidence="1">
    <name type="scientific">marine metagenome</name>
    <dbReference type="NCBI Taxonomy" id="408172"/>
    <lineage>
        <taxon>unclassified sequences</taxon>
        <taxon>metagenomes</taxon>
        <taxon>ecological metagenomes</taxon>
    </lineage>
</organism>
<name>A0A382E173_9ZZZZ</name>
<accession>A0A382E173</accession>
<dbReference type="AlphaFoldDB" id="A0A382E173"/>
<reference evidence="1" key="1">
    <citation type="submission" date="2018-05" db="EMBL/GenBank/DDBJ databases">
        <authorList>
            <person name="Lanie J.A."/>
            <person name="Ng W.-L."/>
            <person name="Kazmierczak K.M."/>
            <person name="Andrzejewski T.M."/>
            <person name="Davidsen T.M."/>
            <person name="Wayne K.J."/>
            <person name="Tettelin H."/>
            <person name="Glass J.I."/>
            <person name="Rusch D."/>
            <person name="Podicherti R."/>
            <person name="Tsui H.-C.T."/>
            <person name="Winkler M.E."/>
        </authorList>
    </citation>
    <scope>NUCLEOTIDE SEQUENCE</scope>
</reference>
<feature type="non-terminal residue" evidence="1">
    <location>
        <position position="1"/>
    </location>
</feature>
<dbReference type="EMBL" id="UINC01042195">
    <property type="protein sequence ID" value="SVB44496.1"/>
    <property type="molecule type" value="Genomic_DNA"/>
</dbReference>